<name>A0A3L8PVD6_9GAMM</name>
<keyword evidence="3" id="KW-1185">Reference proteome</keyword>
<protein>
    <submittedName>
        <fullName evidence="2">Glycerophosphodiester phosphodiesterase</fullName>
    </submittedName>
</protein>
<dbReference type="InterPro" id="IPR017946">
    <property type="entry name" value="PLC-like_Pdiesterase_TIM-brl"/>
</dbReference>
<dbReference type="Proteomes" id="UP000281474">
    <property type="component" value="Unassembled WGS sequence"/>
</dbReference>
<gene>
    <name evidence="2" type="ORF">D5018_16750</name>
</gene>
<dbReference type="InterPro" id="IPR030395">
    <property type="entry name" value="GP_PDE_dom"/>
</dbReference>
<dbReference type="SUPFAM" id="SSF51695">
    <property type="entry name" value="PLC-like phosphodiesterases"/>
    <property type="match status" value="1"/>
</dbReference>
<dbReference type="PROSITE" id="PS51704">
    <property type="entry name" value="GP_PDE"/>
    <property type="match status" value="1"/>
</dbReference>
<dbReference type="Pfam" id="PF03009">
    <property type="entry name" value="GDPD"/>
    <property type="match status" value="1"/>
</dbReference>
<organism evidence="2 3">
    <name type="scientific">Parashewanella curva</name>
    <dbReference type="NCBI Taxonomy" id="2338552"/>
    <lineage>
        <taxon>Bacteria</taxon>
        <taxon>Pseudomonadati</taxon>
        <taxon>Pseudomonadota</taxon>
        <taxon>Gammaproteobacteria</taxon>
        <taxon>Alteromonadales</taxon>
        <taxon>Shewanellaceae</taxon>
        <taxon>Parashewanella</taxon>
    </lineage>
</organism>
<dbReference type="OrthoDB" id="9795622at2"/>
<evidence type="ECO:0000313" key="3">
    <source>
        <dbReference type="Proteomes" id="UP000281474"/>
    </source>
</evidence>
<sequence>MSLTVFAHRGASGYEPENTLKAFATALEQGATSFELDVYNVEDQLVVFHDENLKRLTEIDKAIADTSLNELSGLTVRGERIPTLIDVLALLKGCEVNIELKGPNTYQPLIDLYPSLEQEFGFTPSELLISSFDHQALLQVRQALPNVRIAPLYHEFPDTFNQVIDALQPDAIHVSLNMLKQNPKKLEQLQAITKVHVFTVNEKDDINTVLDLGLAGIFCDYPDKALEWIKAYAETTTVDGR</sequence>
<accession>A0A3L8PVD6</accession>
<proteinExistence type="predicted"/>
<dbReference type="Gene3D" id="3.20.20.190">
    <property type="entry name" value="Phosphatidylinositol (PI) phosphodiesterase"/>
    <property type="match status" value="1"/>
</dbReference>
<comment type="caution">
    <text evidence="2">The sequence shown here is derived from an EMBL/GenBank/DDBJ whole genome shotgun (WGS) entry which is preliminary data.</text>
</comment>
<reference evidence="2 3" key="1">
    <citation type="submission" date="2018-09" db="EMBL/GenBank/DDBJ databases">
        <title>Phylogeny of the Shewanellaceae, and recommendation for two new genera, Pseudoshewanella and Parashewanella.</title>
        <authorList>
            <person name="Wang G."/>
        </authorList>
    </citation>
    <scope>NUCLEOTIDE SEQUENCE [LARGE SCALE GENOMIC DNA]</scope>
    <source>
        <strain evidence="2 3">C51</strain>
    </source>
</reference>
<dbReference type="GO" id="GO:0006629">
    <property type="term" value="P:lipid metabolic process"/>
    <property type="evidence" value="ECO:0007669"/>
    <property type="project" value="InterPro"/>
</dbReference>
<feature type="domain" description="GP-PDE" evidence="1">
    <location>
        <begin position="3"/>
        <end position="229"/>
    </location>
</feature>
<dbReference type="PANTHER" id="PTHR46211:SF1">
    <property type="entry name" value="GLYCEROPHOSPHODIESTER PHOSPHODIESTERASE, CYTOPLASMIC"/>
    <property type="match status" value="1"/>
</dbReference>
<evidence type="ECO:0000259" key="1">
    <source>
        <dbReference type="PROSITE" id="PS51704"/>
    </source>
</evidence>
<dbReference type="RefSeq" id="WP_121840139.1">
    <property type="nucleotide sequence ID" value="NZ_ML014815.1"/>
</dbReference>
<dbReference type="AlphaFoldDB" id="A0A3L8PVD6"/>
<dbReference type="GO" id="GO:0008081">
    <property type="term" value="F:phosphoric diester hydrolase activity"/>
    <property type="evidence" value="ECO:0007669"/>
    <property type="project" value="InterPro"/>
</dbReference>
<dbReference type="EMBL" id="QZEI01000066">
    <property type="protein sequence ID" value="RLV58543.1"/>
    <property type="molecule type" value="Genomic_DNA"/>
</dbReference>
<dbReference type="PANTHER" id="PTHR46211">
    <property type="entry name" value="GLYCEROPHOSPHORYL DIESTER PHOSPHODIESTERASE"/>
    <property type="match status" value="1"/>
</dbReference>
<evidence type="ECO:0000313" key="2">
    <source>
        <dbReference type="EMBL" id="RLV58543.1"/>
    </source>
</evidence>